<sequence>MIRFKLGLPAVAVESLELYASAILEANIFPPPEPKQQWRDVLAKASDISCQIYRDMVRGELDFVPYFRSATPEQELSVCRLAHALQNVIQRRSGEFACNSLDFRLDANRLMLPAWLGAGQALQQLIDEVMKPY</sequence>
<dbReference type="GO" id="GO:0006099">
    <property type="term" value="P:tricarboxylic acid cycle"/>
    <property type="evidence" value="ECO:0007669"/>
    <property type="project" value="InterPro"/>
</dbReference>
<dbReference type="InterPro" id="IPR015813">
    <property type="entry name" value="Pyrv/PenolPyrv_kinase-like_dom"/>
</dbReference>
<evidence type="ECO:0000256" key="1">
    <source>
        <dbReference type="ARBA" id="ARBA00003670"/>
    </source>
</evidence>
<dbReference type="Pfam" id="PF00311">
    <property type="entry name" value="PEPcase"/>
    <property type="match status" value="1"/>
</dbReference>
<gene>
    <name evidence="3" type="primary">ppc_5</name>
    <name evidence="3" type="ORF">NCTC10638_03452</name>
</gene>
<dbReference type="Proteomes" id="UP000254802">
    <property type="component" value="Unassembled WGS sequence"/>
</dbReference>
<evidence type="ECO:0000313" key="4">
    <source>
        <dbReference type="Proteomes" id="UP000254802"/>
    </source>
</evidence>
<keyword evidence="3" id="KW-0670">Pyruvate</keyword>
<dbReference type="STRING" id="75985.WC39_04965"/>
<dbReference type="PANTHER" id="PTHR30523">
    <property type="entry name" value="PHOSPHOENOLPYRUVATE CARBOXYLASE"/>
    <property type="match status" value="1"/>
</dbReference>
<dbReference type="PANTHER" id="PTHR30523:SF6">
    <property type="entry name" value="PHOSPHOENOLPYRUVATE CARBOXYLASE"/>
    <property type="match status" value="1"/>
</dbReference>
<keyword evidence="3" id="KW-0456">Lyase</keyword>
<dbReference type="AlphaFoldDB" id="A0A378N905"/>
<evidence type="ECO:0000313" key="3">
    <source>
        <dbReference type="EMBL" id="STY64276.1"/>
    </source>
</evidence>
<dbReference type="GO" id="GO:0008964">
    <property type="term" value="F:phosphoenolpyruvate carboxylase activity"/>
    <property type="evidence" value="ECO:0007669"/>
    <property type="project" value="InterPro"/>
</dbReference>
<accession>A0A378N905</accession>
<proteinExistence type="predicted"/>
<dbReference type="SUPFAM" id="SSF51621">
    <property type="entry name" value="Phosphoenolpyruvate/pyruvate domain"/>
    <property type="match status" value="1"/>
</dbReference>
<dbReference type="GO" id="GO:0005829">
    <property type="term" value="C:cytosol"/>
    <property type="evidence" value="ECO:0007669"/>
    <property type="project" value="TreeGrafter"/>
</dbReference>
<evidence type="ECO:0000256" key="2">
    <source>
        <dbReference type="ARBA" id="ARBA00022419"/>
    </source>
</evidence>
<dbReference type="EMBL" id="UGPN01000002">
    <property type="protein sequence ID" value="STY64276.1"/>
    <property type="molecule type" value="Genomic_DNA"/>
</dbReference>
<protein>
    <recommendedName>
        <fullName evidence="2">Phosphoenolpyruvate carboxylase</fullName>
    </recommendedName>
</protein>
<dbReference type="GO" id="GO:0015977">
    <property type="term" value="P:carbon fixation"/>
    <property type="evidence" value="ECO:0007669"/>
    <property type="project" value="InterPro"/>
</dbReference>
<dbReference type="InterPro" id="IPR021135">
    <property type="entry name" value="PEP_COase"/>
</dbReference>
<organism evidence="3 4">
    <name type="scientific">Mannheimia haemolytica</name>
    <name type="common">Pasteurella haemolytica</name>
    <dbReference type="NCBI Taxonomy" id="75985"/>
    <lineage>
        <taxon>Bacteria</taxon>
        <taxon>Pseudomonadati</taxon>
        <taxon>Pseudomonadota</taxon>
        <taxon>Gammaproteobacteria</taxon>
        <taxon>Pasteurellales</taxon>
        <taxon>Pasteurellaceae</taxon>
        <taxon>Mannheimia</taxon>
    </lineage>
</organism>
<comment type="function">
    <text evidence="1">Forms oxaloacetate, a four-carbon dicarboxylic acid source for the tricarboxylic acid cycle.</text>
</comment>
<reference evidence="3 4" key="1">
    <citation type="submission" date="2018-06" db="EMBL/GenBank/DDBJ databases">
        <authorList>
            <consortium name="Pathogen Informatics"/>
            <person name="Doyle S."/>
        </authorList>
    </citation>
    <scope>NUCLEOTIDE SEQUENCE [LARGE SCALE GENOMIC DNA]</scope>
    <source>
        <strain evidence="3 4">NCTC10638</strain>
    </source>
</reference>
<name>A0A378N905_MANHA</name>